<dbReference type="Proteomes" id="UP000541444">
    <property type="component" value="Unassembled WGS sequence"/>
</dbReference>
<dbReference type="Pfam" id="PF24496">
    <property type="entry name" value="DUF7588"/>
    <property type="match status" value="1"/>
</dbReference>
<keyword evidence="3" id="KW-1185">Reference proteome</keyword>
<dbReference type="PANTHER" id="PTHR47580:SF1">
    <property type="entry name" value="PHOSPHOGLYCERATE MUTASE FAMILY PROTEIN"/>
    <property type="match status" value="1"/>
</dbReference>
<evidence type="ECO:0000259" key="1">
    <source>
        <dbReference type="Pfam" id="PF24496"/>
    </source>
</evidence>
<name>A0A7J7NDF9_9MAGN</name>
<organism evidence="2 3">
    <name type="scientific">Kingdonia uniflora</name>
    <dbReference type="NCBI Taxonomy" id="39325"/>
    <lineage>
        <taxon>Eukaryota</taxon>
        <taxon>Viridiplantae</taxon>
        <taxon>Streptophyta</taxon>
        <taxon>Embryophyta</taxon>
        <taxon>Tracheophyta</taxon>
        <taxon>Spermatophyta</taxon>
        <taxon>Magnoliopsida</taxon>
        <taxon>Ranunculales</taxon>
        <taxon>Circaeasteraceae</taxon>
        <taxon>Kingdonia</taxon>
    </lineage>
</organism>
<evidence type="ECO:0000313" key="3">
    <source>
        <dbReference type="Proteomes" id="UP000541444"/>
    </source>
</evidence>
<reference evidence="2 3" key="1">
    <citation type="journal article" date="2020" name="IScience">
        <title>Genome Sequencing of the Endangered Kingdonia uniflora (Circaeasteraceae, Ranunculales) Reveals Potential Mechanisms of Evolutionary Specialization.</title>
        <authorList>
            <person name="Sun Y."/>
            <person name="Deng T."/>
            <person name="Zhang A."/>
            <person name="Moore M.J."/>
            <person name="Landis J.B."/>
            <person name="Lin N."/>
            <person name="Zhang H."/>
            <person name="Zhang X."/>
            <person name="Huang J."/>
            <person name="Zhang X."/>
            <person name="Sun H."/>
            <person name="Wang H."/>
        </authorList>
    </citation>
    <scope>NUCLEOTIDE SEQUENCE [LARGE SCALE GENOMIC DNA]</scope>
    <source>
        <strain evidence="2">TB1705</strain>
        <tissue evidence="2">Leaf</tissue>
    </source>
</reference>
<protein>
    <recommendedName>
        <fullName evidence="1">DUF7588 domain-containing protein</fullName>
    </recommendedName>
</protein>
<feature type="domain" description="DUF7588" evidence="1">
    <location>
        <begin position="318"/>
        <end position="354"/>
    </location>
</feature>
<dbReference type="PANTHER" id="PTHR47580">
    <property type="entry name" value="PHOSPHOGLYCERATE MUTASE FAMILY PROTEIN"/>
    <property type="match status" value="1"/>
</dbReference>
<evidence type="ECO:0000313" key="2">
    <source>
        <dbReference type="EMBL" id="KAF6165271.1"/>
    </source>
</evidence>
<dbReference type="Gene3D" id="3.40.50.1240">
    <property type="entry name" value="Phosphoglycerate mutase-like"/>
    <property type="match status" value="1"/>
</dbReference>
<proteinExistence type="predicted"/>
<dbReference type="AlphaFoldDB" id="A0A7J7NDF9"/>
<dbReference type="OrthoDB" id="4531at2759"/>
<gene>
    <name evidence="2" type="ORF">GIB67_042687</name>
</gene>
<dbReference type="InterPro" id="IPR056010">
    <property type="entry name" value="DUF7588"/>
</dbReference>
<accession>A0A7J7NDF9</accession>
<comment type="caution">
    <text evidence="2">The sequence shown here is derived from an EMBL/GenBank/DDBJ whole genome shotgun (WGS) entry which is preliminary data.</text>
</comment>
<dbReference type="InterPro" id="IPR029033">
    <property type="entry name" value="His_PPase_superfam"/>
</dbReference>
<sequence length="540" mass="60207">MGSRVMRPSVRRVLGAALPEAFSSRAAFRVSGGAKGGIGGILCGVDAKMNGASRGDSRGSTLDTKMDWGRYPVTSDTVAVVGSDTVAVVGSDTVVVERRAPPFCRVSWPSDMLSFDQVMNYGRGFGAAATWGSRPFSFRLFQLEELGHEFADFKPLDLVRFYLHLKFDYCAMQIDYFWYRVDRMVPQRTGGTSEIHICYRTILDHRWYFLARAGESKYGSLGIINTNPMGRRRWITGISEDGKRQTVRPAFSLKAMGGCKGSCWIWLSITQRAYQAAEIIAVASKISSNHTNVPIWDLRIYAIHPSHMDFSPGSLIHQFIWDEFMTTRNDIFRRWYHQHFTEEKLQLIEDIFITMRLNAVKKSSSFMTGSPHVPEYSFLDARGLGVCEGKQLGYVAEVYASDNISPRNKPPPINDGTPTDSVSDVFVRVTQLMSILETQYSGDTVIIVSSDSDNLTALQAGLVGVLHAGLVGLVGLDLRRHRDLSFSPGEVRFVDAESIPPYKQPASGPYECLNPPSSYVLYESGQVYVQCLGSKPEKWV</sequence>
<dbReference type="EMBL" id="JACGCM010000855">
    <property type="protein sequence ID" value="KAF6165271.1"/>
    <property type="molecule type" value="Genomic_DNA"/>
</dbReference>
<dbReference type="SUPFAM" id="SSF53254">
    <property type="entry name" value="Phosphoglycerate mutase-like"/>
    <property type="match status" value="1"/>
</dbReference>